<evidence type="ECO:0000313" key="2">
    <source>
        <dbReference type="EMBL" id="SEF10727.1"/>
    </source>
</evidence>
<dbReference type="AlphaFoldDB" id="A0A1H5PCF9"/>
<dbReference type="SUPFAM" id="SSF55961">
    <property type="entry name" value="Bet v1-like"/>
    <property type="match status" value="1"/>
</dbReference>
<sequence>MGNRLGRSVSAHKPLYIEIRINASLDRVWELSQDPQAHPRWDLRFSRIIPIDVDEQRQVRFCYEFLLPLHTIKGTGTSLGHRQRADGQATSVLKFDTADPLSPIGPGAGYWRYIPTEDGLRFITGYNYEPGMGLAGKVFDSPIIRPALGWATALSFDRLRLWAESDLEPQTSRNRWFLDAGARIGGVLVAVGLFRRALSMRSVAMAALGTAAVAIACVSEPHWSVPRAGRCLRKAPDERSGHAPSTLAGLREPDNAGIATKQPKDKK</sequence>
<evidence type="ECO:0008006" key="4">
    <source>
        <dbReference type="Google" id="ProtNLM"/>
    </source>
</evidence>
<dbReference type="EMBL" id="FNTV01000002">
    <property type="protein sequence ID" value="SEF10727.1"/>
    <property type="molecule type" value="Genomic_DNA"/>
</dbReference>
<reference evidence="2 3" key="1">
    <citation type="submission" date="2016-10" db="EMBL/GenBank/DDBJ databases">
        <authorList>
            <person name="de Groot N.N."/>
        </authorList>
    </citation>
    <scope>NUCLEOTIDE SEQUENCE [LARGE SCALE GENOMIC DNA]</scope>
    <source>
        <strain evidence="2 3">DSM 22274</strain>
    </source>
</reference>
<dbReference type="InterPro" id="IPR023393">
    <property type="entry name" value="START-like_dom_sf"/>
</dbReference>
<evidence type="ECO:0000256" key="1">
    <source>
        <dbReference type="SAM" id="MobiDB-lite"/>
    </source>
</evidence>
<dbReference type="Gene3D" id="3.30.530.20">
    <property type="match status" value="1"/>
</dbReference>
<proteinExistence type="predicted"/>
<gene>
    <name evidence="2" type="ORF">SAMN04489740_4024</name>
</gene>
<name>A0A1H5PCF9_9MICC</name>
<accession>A0A1H5PCF9</accession>
<evidence type="ECO:0000313" key="3">
    <source>
        <dbReference type="Proteomes" id="UP000182725"/>
    </source>
</evidence>
<dbReference type="Proteomes" id="UP000182725">
    <property type="component" value="Unassembled WGS sequence"/>
</dbReference>
<dbReference type="CDD" id="cd07812">
    <property type="entry name" value="SRPBCC"/>
    <property type="match status" value="1"/>
</dbReference>
<organism evidence="2 3">
    <name type="scientific">Arthrobacter alpinus</name>
    <dbReference type="NCBI Taxonomy" id="656366"/>
    <lineage>
        <taxon>Bacteria</taxon>
        <taxon>Bacillati</taxon>
        <taxon>Actinomycetota</taxon>
        <taxon>Actinomycetes</taxon>
        <taxon>Micrococcales</taxon>
        <taxon>Micrococcaceae</taxon>
        <taxon>Arthrobacter</taxon>
    </lineage>
</organism>
<dbReference type="RefSeq" id="WP_074713486.1">
    <property type="nucleotide sequence ID" value="NZ_FNTV01000002.1"/>
</dbReference>
<feature type="region of interest" description="Disordered" evidence="1">
    <location>
        <begin position="234"/>
        <end position="267"/>
    </location>
</feature>
<protein>
    <recommendedName>
        <fullName evidence="4">Polyketide cyclase / dehydrase and lipid transport</fullName>
    </recommendedName>
</protein>